<keyword evidence="5" id="KW-1185">Reference proteome</keyword>
<evidence type="ECO:0000256" key="2">
    <source>
        <dbReference type="SAM" id="MobiDB-lite"/>
    </source>
</evidence>
<protein>
    <recommendedName>
        <fullName evidence="3">PH domain-containing protein</fullName>
    </recommendedName>
</protein>
<dbReference type="Pfam" id="PF00169">
    <property type="entry name" value="PH"/>
    <property type="match status" value="1"/>
</dbReference>
<dbReference type="GeneID" id="16074139"/>
<accession>F2UAY6</accession>
<gene>
    <name evidence="4" type="ORF">PTSG_05696</name>
</gene>
<dbReference type="SUPFAM" id="SSF103657">
    <property type="entry name" value="BAR/IMD domain-like"/>
    <property type="match status" value="1"/>
</dbReference>
<dbReference type="EMBL" id="GL832967">
    <property type="protein sequence ID" value="EGD73999.1"/>
    <property type="molecule type" value="Genomic_DNA"/>
</dbReference>
<feature type="region of interest" description="Disordered" evidence="2">
    <location>
        <begin position="411"/>
        <end position="603"/>
    </location>
</feature>
<feature type="compositionally biased region" description="Polar residues" evidence="2">
    <location>
        <begin position="512"/>
        <end position="525"/>
    </location>
</feature>
<dbReference type="RefSeq" id="XP_004993562.1">
    <property type="nucleotide sequence ID" value="XM_004993505.1"/>
</dbReference>
<proteinExistence type="predicted"/>
<dbReference type="STRING" id="946362.F2UAY6"/>
<dbReference type="FunCoup" id="F2UAY6">
    <property type="interactions" value="976"/>
</dbReference>
<dbReference type="OMA" id="QNELCHA"/>
<dbReference type="InterPro" id="IPR027267">
    <property type="entry name" value="AH/BAR_dom_sf"/>
</dbReference>
<evidence type="ECO:0000259" key="3">
    <source>
        <dbReference type="Pfam" id="PF00169"/>
    </source>
</evidence>
<name>F2UAY6_SALR5</name>
<evidence type="ECO:0000313" key="4">
    <source>
        <dbReference type="EMBL" id="EGD73999.1"/>
    </source>
</evidence>
<dbReference type="SUPFAM" id="SSF50729">
    <property type="entry name" value="PH domain-like"/>
    <property type="match status" value="1"/>
</dbReference>
<organism evidence="5">
    <name type="scientific">Salpingoeca rosetta (strain ATCC 50818 / BSB-021)</name>
    <dbReference type="NCBI Taxonomy" id="946362"/>
    <lineage>
        <taxon>Eukaryota</taxon>
        <taxon>Choanoflagellata</taxon>
        <taxon>Craspedida</taxon>
        <taxon>Salpingoecidae</taxon>
        <taxon>Salpingoeca</taxon>
    </lineage>
</organism>
<keyword evidence="1" id="KW-0175">Coiled coil</keyword>
<feature type="compositionally biased region" description="Basic and acidic residues" evidence="2">
    <location>
        <begin position="427"/>
        <end position="438"/>
    </location>
</feature>
<feature type="coiled-coil region" evidence="1">
    <location>
        <begin position="98"/>
        <end position="125"/>
    </location>
</feature>
<dbReference type="AlphaFoldDB" id="F2UAY6"/>
<dbReference type="eggNOG" id="KOG0521">
    <property type="taxonomic scope" value="Eukaryota"/>
</dbReference>
<feature type="compositionally biased region" description="Low complexity" evidence="2">
    <location>
        <begin position="529"/>
        <end position="583"/>
    </location>
</feature>
<evidence type="ECO:0000313" key="5">
    <source>
        <dbReference type="Proteomes" id="UP000007799"/>
    </source>
</evidence>
<feature type="domain" description="PH" evidence="3">
    <location>
        <begin position="298"/>
        <end position="381"/>
    </location>
</feature>
<dbReference type="InterPro" id="IPR001849">
    <property type="entry name" value="PH_domain"/>
</dbReference>
<dbReference type="Proteomes" id="UP000007799">
    <property type="component" value="Unassembled WGS sequence"/>
</dbReference>
<dbReference type="KEGG" id="sre:PTSG_05696"/>
<reference evidence="4" key="1">
    <citation type="submission" date="2009-08" db="EMBL/GenBank/DDBJ databases">
        <title>Annotation of Salpingoeca rosetta.</title>
        <authorList>
            <consortium name="The Broad Institute Genome Sequencing Platform"/>
            <person name="Russ C."/>
            <person name="Cuomo C."/>
            <person name="Burger G."/>
            <person name="Gray M.W."/>
            <person name="Holland P.W.H."/>
            <person name="King N."/>
            <person name="Lang F.B.F."/>
            <person name="Roger A.J."/>
            <person name="Ruiz-Trillo I."/>
            <person name="Young S.K."/>
            <person name="Zeng Q."/>
            <person name="Gargeya S."/>
            <person name="Alvarado L."/>
            <person name="Berlin A."/>
            <person name="Chapman S.B."/>
            <person name="Chen Z."/>
            <person name="Freedman E."/>
            <person name="Gellesch M."/>
            <person name="Goldberg J."/>
            <person name="Griggs A."/>
            <person name="Gujja S."/>
            <person name="Heilman E."/>
            <person name="Heiman D."/>
            <person name="Howarth C."/>
            <person name="Mehta T."/>
            <person name="Neiman D."/>
            <person name="Pearson M."/>
            <person name="Roberts A."/>
            <person name="Saif S."/>
            <person name="Shea T."/>
            <person name="Shenoy N."/>
            <person name="Sisk P."/>
            <person name="Stolte C."/>
            <person name="Sykes S."/>
            <person name="White J."/>
            <person name="Yandava C."/>
            <person name="Haas B."/>
            <person name="Nusbaum C."/>
            <person name="Birren B."/>
        </authorList>
    </citation>
    <scope>NUCLEOTIDE SEQUENCE [LARGE SCALE GENOMIC DNA]</scope>
    <source>
        <strain evidence="4">ATCC 50818</strain>
    </source>
</reference>
<evidence type="ECO:0000256" key="1">
    <source>
        <dbReference type="SAM" id="Coils"/>
    </source>
</evidence>
<dbReference type="Gene3D" id="2.30.29.30">
    <property type="entry name" value="Pleckstrin-homology domain (PH domain)/Phosphotyrosine-binding domain (PTB)"/>
    <property type="match status" value="1"/>
</dbReference>
<sequence length="603" mass="66302">MLPLEGVLEYEPALRVRMKAALRDVSAKRSGVWRLKESVSALSQSLTRVAGDLDTVLEHVHAITDNSLSETARTSVDWLDSLAGSFKHASTSLASLVAAQLDEVISEMQEDIQAKKDMQQQAERSLCAALDKFARIPESKASERACFVENASVYEARKAWHAHTLAYCSALNAFDVRQRTLVHPALANLLRIMQQLSSRSLATDRFDDALLEIETDHKTNTAASDTLRQQQQGRSHQLMEQSEPLYYIESDPHNPFQEELPQMKREETMLPLRQYLYHKMRGGCKQADQRRRRQRRPTMLSGQQWALVFCFVTDTHLVVKNADDVQVAAYPIHRCYCTLDDADNRRHVFAIKSKHMHKARALFQAPNSEIRHHWVSRLNELGKTAPPPPATPSASEAATAAFTVRYTNMSSSDLRHDADTDDDSDPDEAHWDEHKGLELRPSTKFARKPSLQPQRTAPVVPAALKDVRDTPTTSQPGEDAVGMGQTASKPHDIVHAPAAPPLEGGTVGGATPTCNTPLLKTQQHPVDTPAPAHASVTATATTAAVPSATSSLSAASISPSPSPSSLSRQQSSAQTAAPTSQTHPHNRQSAPPPTTTTRINPFS</sequence>
<dbReference type="Gene3D" id="1.20.1270.60">
    <property type="entry name" value="Arfaptin homology (AH) domain/BAR domain"/>
    <property type="match status" value="1"/>
</dbReference>
<dbReference type="InParanoid" id="F2UAY6"/>
<dbReference type="InterPro" id="IPR011993">
    <property type="entry name" value="PH-like_dom_sf"/>
</dbReference>